<comment type="caution">
    <text evidence="3">The sequence shown here is derived from an EMBL/GenBank/DDBJ whole genome shotgun (WGS) entry which is preliminary data.</text>
</comment>
<evidence type="ECO:0000256" key="1">
    <source>
        <dbReference type="SAM" id="MobiDB-lite"/>
    </source>
</evidence>
<dbReference type="Gene3D" id="2.30.29.30">
    <property type="entry name" value="Pleckstrin-homology domain (PH domain)/Phosphotyrosine-binding domain (PTB)"/>
    <property type="match status" value="1"/>
</dbReference>
<feature type="domain" description="WH1" evidence="2">
    <location>
        <begin position="48"/>
        <end position="164"/>
    </location>
</feature>
<evidence type="ECO:0000313" key="3">
    <source>
        <dbReference type="EMBL" id="KAK0417778.1"/>
    </source>
</evidence>
<name>A0AA39I708_9BILA</name>
<dbReference type="AlphaFoldDB" id="A0AA39I708"/>
<evidence type="ECO:0000313" key="4">
    <source>
        <dbReference type="Proteomes" id="UP001175271"/>
    </source>
</evidence>
<protein>
    <recommendedName>
        <fullName evidence="2">WH1 domain-containing protein</fullName>
    </recommendedName>
</protein>
<accession>A0AA39I708</accession>
<organism evidence="3 4">
    <name type="scientific">Steinernema hermaphroditum</name>
    <dbReference type="NCBI Taxonomy" id="289476"/>
    <lineage>
        <taxon>Eukaryota</taxon>
        <taxon>Metazoa</taxon>
        <taxon>Ecdysozoa</taxon>
        <taxon>Nematoda</taxon>
        <taxon>Chromadorea</taxon>
        <taxon>Rhabditida</taxon>
        <taxon>Tylenchina</taxon>
        <taxon>Panagrolaimomorpha</taxon>
        <taxon>Strongyloidoidea</taxon>
        <taxon>Steinernematidae</taxon>
        <taxon>Steinernema</taxon>
    </lineage>
</organism>
<dbReference type="InterPro" id="IPR011993">
    <property type="entry name" value="PH-like_dom_sf"/>
</dbReference>
<sequence length="276" mass="30592">MSPDPVAASGSQKTLGSSGSSDSERRDDRENVGSRLLDTEENNRVFQAIGADSRALCAGLARLLTVERGIGWDPLLFGVVCFVRNMRRKTTSVSFVSPGDFDPRNPETPHVMIDIPIRPEAAFSHLTEQFLVFESEGDGYGIEFVDEEEAAAFLQTVEFAQNVRRQNAERHKEAKDESSSSCFESSSSVAGSTDRLAPKRAISLVVPLPGLLRHSPVEFPPPPKPKKELRCSFHRHDAITPPSPKPNLRIARFSSQKFVAAPRDRRDKGRQRFFAT</sequence>
<keyword evidence="4" id="KW-1185">Reference proteome</keyword>
<dbReference type="InterPro" id="IPR000697">
    <property type="entry name" value="WH1/EVH1_dom"/>
</dbReference>
<proteinExistence type="predicted"/>
<feature type="compositionally biased region" description="Basic and acidic residues" evidence="1">
    <location>
        <begin position="168"/>
        <end position="178"/>
    </location>
</feature>
<feature type="region of interest" description="Disordered" evidence="1">
    <location>
        <begin position="1"/>
        <end position="36"/>
    </location>
</feature>
<dbReference type="Pfam" id="PF00568">
    <property type="entry name" value="WH1"/>
    <property type="match status" value="1"/>
</dbReference>
<evidence type="ECO:0000259" key="2">
    <source>
        <dbReference type="PROSITE" id="PS50229"/>
    </source>
</evidence>
<dbReference type="PROSITE" id="PS50229">
    <property type="entry name" value="WH1"/>
    <property type="match status" value="1"/>
</dbReference>
<dbReference type="EMBL" id="JAUCMV010000002">
    <property type="protein sequence ID" value="KAK0417778.1"/>
    <property type="molecule type" value="Genomic_DNA"/>
</dbReference>
<feature type="region of interest" description="Disordered" evidence="1">
    <location>
        <begin position="168"/>
        <end position="190"/>
    </location>
</feature>
<dbReference type="Proteomes" id="UP001175271">
    <property type="component" value="Unassembled WGS sequence"/>
</dbReference>
<feature type="compositionally biased region" description="Low complexity" evidence="1">
    <location>
        <begin position="179"/>
        <end position="190"/>
    </location>
</feature>
<reference evidence="3" key="1">
    <citation type="submission" date="2023-06" db="EMBL/GenBank/DDBJ databases">
        <title>Genomic analysis of the entomopathogenic nematode Steinernema hermaphroditum.</title>
        <authorList>
            <person name="Schwarz E.M."/>
            <person name="Heppert J.K."/>
            <person name="Baniya A."/>
            <person name="Schwartz H.T."/>
            <person name="Tan C.-H."/>
            <person name="Antoshechkin I."/>
            <person name="Sternberg P.W."/>
            <person name="Goodrich-Blair H."/>
            <person name="Dillman A.R."/>
        </authorList>
    </citation>
    <scope>NUCLEOTIDE SEQUENCE</scope>
    <source>
        <strain evidence="3">PS9179</strain>
        <tissue evidence="3">Whole animal</tissue>
    </source>
</reference>
<dbReference type="SUPFAM" id="SSF50729">
    <property type="entry name" value="PH domain-like"/>
    <property type="match status" value="1"/>
</dbReference>
<feature type="compositionally biased region" description="Basic and acidic residues" evidence="1">
    <location>
        <begin position="22"/>
        <end position="36"/>
    </location>
</feature>
<gene>
    <name evidence="3" type="ORF">QR680_013206</name>
</gene>